<dbReference type="RefSeq" id="WP_068956299.1">
    <property type="nucleotide sequence ID" value="NZ_LGLV01000014.1"/>
</dbReference>
<dbReference type="Gene3D" id="3.40.190.10">
    <property type="entry name" value="Periplasmic binding protein-like II"/>
    <property type="match status" value="1"/>
</dbReference>
<name>A0A1C7NWM3_9HYPH</name>
<organism evidence="3 4">
    <name type="scientific">Pararhizobium polonicum</name>
    <dbReference type="NCBI Taxonomy" id="1612624"/>
    <lineage>
        <taxon>Bacteria</taxon>
        <taxon>Pseudomonadati</taxon>
        <taxon>Pseudomonadota</taxon>
        <taxon>Alphaproteobacteria</taxon>
        <taxon>Hyphomicrobiales</taxon>
        <taxon>Rhizobiaceae</taxon>
        <taxon>Rhizobium/Agrobacterium group</taxon>
        <taxon>Pararhizobium</taxon>
    </lineage>
</organism>
<evidence type="ECO:0000313" key="4">
    <source>
        <dbReference type="Proteomes" id="UP000093111"/>
    </source>
</evidence>
<dbReference type="Proteomes" id="UP000093111">
    <property type="component" value="Unassembled WGS sequence"/>
</dbReference>
<accession>A0A1C7NWM3</accession>
<dbReference type="SUPFAM" id="SSF53850">
    <property type="entry name" value="Periplasmic binding protein-like II"/>
    <property type="match status" value="1"/>
</dbReference>
<reference evidence="3 4" key="1">
    <citation type="journal article" date="2016" name="Syst. Appl. Microbiol.">
        <title>Pararhizobium polonicum sp. nov. isolated from tumors on stone fruit rootstocks.</title>
        <authorList>
            <person name="Pulawska J."/>
            <person name="Kuzmanovic N."/>
            <person name="Willems A."/>
            <person name="Pothier J.F."/>
        </authorList>
    </citation>
    <scope>NUCLEOTIDE SEQUENCE [LARGE SCALE GENOMIC DNA]</scope>
    <source>
        <strain evidence="3 4">F5.1</strain>
    </source>
</reference>
<dbReference type="InterPro" id="IPR005064">
    <property type="entry name" value="BUG"/>
</dbReference>
<dbReference type="Gene3D" id="3.40.190.150">
    <property type="entry name" value="Bordetella uptake gene, domain 1"/>
    <property type="match status" value="1"/>
</dbReference>
<dbReference type="Pfam" id="PF03401">
    <property type="entry name" value="TctC"/>
    <property type="match status" value="1"/>
</dbReference>
<dbReference type="OrthoDB" id="8443386at2"/>
<comment type="caution">
    <text evidence="3">The sequence shown here is derived from an EMBL/GenBank/DDBJ whole genome shotgun (WGS) entry which is preliminary data.</text>
</comment>
<dbReference type="PIRSF" id="PIRSF017082">
    <property type="entry name" value="YflP"/>
    <property type="match status" value="1"/>
</dbReference>
<sequence>MTYPLTRRAFLIASAGVSAMVLAGPSAFAQQPYPSKQINYIIPYNAGGMSDNISRLLGQKLTELTGQQVINDYKPGAGGAIGANYFMQTPADGYTLLQSTNSFYGIIPLVTKVQYDPLKDLVPLALIGDAPMVIAVNPSVPATTLSELIAYAKANPEALAFGTSGKGTVGHLSGEWLQKKAGIKLLHIPYNGTPAALQAVLANEAQILFGPESAEYIAAGTLKGIAVLGDKRWDKLPDLPTTVEAGIEGWAPRSWHTVSVQATVPEEIKLQLNTSINDILRQPDVREKIIAFGLIPGIETLDGVKKRALDDNQQFGQLIRDAGLAIAK</sequence>
<dbReference type="InterPro" id="IPR006311">
    <property type="entry name" value="TAT_signal"/>
</dbReference>
<dbReference type="InterPro" id="IPR042100">
    <property type="entry name" value="Bug_dom1"/>
</dbReference>
<dbReference type="CDD" id="cd07012">
    <property type="entry name" value="PBP2_Bug_TTT"/>
    <property type="match status" value="1"/>
</dbReference>
<dbReference type="PROSITE" id="PS51318">
    <property type="entry name" value="TAT"/>
    <property type="match status" value="1"/>
</dbReference>
<protein>
    <submittedName>
        <fullName evidence="3">Twin-arginine translocation pathway signal protein</fullName>
    </submittedName>
</protein>
<dbReference type="PANTHER" id="PTHR42928">
    <property type="entry name" value="TRICARBOXYLATE-BINDING PROTEIN"/>
    <property type="match status" value="1"/>
</dbReference>
<gene>
    <name evidence="3" type="ORF">ADU59_21275</name>
</gene>
<evidence type="ECO:0000313" key="3">
    <source>
        <dbReference type="EMBL" id="OBZ93400.1"/>
    </source>
</evidence>
<keyword evidence="2" id="KW-0732">Signal</keyword>
<dbReference type="PANTHER" id="PTHR42928:SF5">
    <property type="entry name" value="BLR1237 PROTEIN"/>
    <property type="match status" value="1"/>
</dbReference>
<proteinExistence type="inferred from homology"/>
<feature type="signal peptide" evidence="2">
    <location>
        <begin position="1"/>
        <end position="29"/>
    </location>
</feature>
<dbReference type="EMBL" id="LGLV01000014">
    <property type="protein sequence ID" value="OBZ93400.1"/>
    <property type="molecule type" value="Genomic_DNA"/>
</dbReference>
<dbReference type="STRING" id="1612624.ADU59_21275"/>
<dbReference type="AlphaFoldDB" id="A0A1C7NWM3"/>
<evidence type="ECO:0000256" key="1">
    <source>
        <dbReference type="ARBA" id="ARBA00006987"/>
    </source>
</evidence>
<feature type="chain" id="PRO_5008889982" evidence="2">
    <location>
        <begin position="30"/>
        <end position="328"/>
    </location>
</feature>
<dbReference type="PATRIC" id="fig|1612624.7.peg.1906"/>
<keyword evidence="4" id="KW-1185">Reference proteome</keyword>
<evidence type="ECO:0000256" key="2">
    <source>
        <dbReference type="SAM" id="SignalP"/>
    </source>
</evidence>
<comment type="similarity">
    <text evidence="1">Belongs to the UPF0065 (bug) family.</text>
</comment>